<evidence type="ECO:0000313" key="3">
    <source>
        <dbReference type="Proteomes" id="UP000250462"/>
    </source>
</evidence>
<feature type="compositionally biased region" description="Basic and acidic residues" evidence="1">
    <location>
        <begin position="291"/>
        <end position="300"/>
    </location>
</feature>
<dbReference type="EMBL" id="QMIG01000006">
    <property type="protein sequence ID" value="RAW15410.1"/>
    <property type="molecule type" value="Genomic_DNA"/>
</dbReference>
<feature type="region of interest" description="Disordered" evidence="1">
    <location>
        <begin position="278"/>
        <end position="300"/>
    </location>
</feature>
<proteinExistence type="predicted"/>
<accession>A0A329QSN6</accession>
<reference evidence="2 3" key="1">
    <citation type="submission" date="2018-06" db="EMBL/GenBank/DDBJ databases">
        <title>Phytoactinopolyspora halophila sp. nov., a novel halophilic actinomycete isolated from a saline soil in China.</title>
        <authorList>
            <person name="Tang S.-K."/>
        </authorList>
    </citation>
    <scope>NUCLEOTIDE SEQUENCE [LARGE SCALE GENOMIC DNA]</scope>
    <source>
        <strain evidence="2 3">YIM 96934</strain>
    </source>
</reference>
<name>A0A329QSN6_9ACTN</name>
<evidence type="ECO:0000256" key="1">
    <source>
        <dbReference type="SAM" id="MobiDB-lite"/>
    </source>
</evidence>
<dbReference type="Proteomes" id="UP000250462">
    <property type="component" value="Unassembled WGS sequence"/>
</dbReference>
<organism evidence="2 3">
    <name type="scientific">Phytoactinopolyspora halophila</name>
    <dbReference type="NCBI Taxonomy" id="1981511"/>
    <lineage>
        <taxon>Bacteria</taxon>
        <taxon>Bacillati</taxon>
        <taxon>Actinomycetota</taxon>
        <taxon>Actinomycetes</taxon>
        <taxon>Jiangellales</taxon>
        <taxon>Jiangellaceae</taxon>
        <taxon>Phytoactinopolyspora</taxon>
    </lineage>
</organism>
<evidence type="ECO:0000313" key="2">
    <source>
        <dbReference type="EMBL" id="RAW15410.1"/>
    </source>
</evidence>
<keyword evidence="3" id="KW-1185">Reference proteome</keyword>
<sequence length="300" mass="32451">MVMVRDISHAVRISGQSTVIASVVLDVDTGRMHGVSAGSTSQDACQDALTKAVTRATELHEPVPPEQLLCGEDHVEAVGARLEQVFGAQRVPSVVEVVPGNEAEDIVDSLVGHMAGRRQPDEFPNQDDWYLFFALADQYRQAAPWERWSDAVRLDLVLTVDDVAARYVAVVLGQAGIQHGLVLYPGDAVSDELRDWQPQDPVSVPDGTLLCHFEPPTDAPAEYVAKAVRYGWPADADSMPVSLVGGPDGPGDLARRDTRHLTLGFAAVLDWDRDSQPEAATTGQLGFPDGSHGEYEVHQT</sequence>
<comment type="caution">
    <text evidence="2">The sequence shown here is derived from an EMBL/GenBank/DDBJ whole genome shotgun (WGS) entry which is preliminary data.</text>
</comment>
<gene>
    <name evidence="2" type="ORF">DPM12_09165</name>
</gene>
<protein>
    <submittedName>
        <fullName evidence="2">Uncharacterized protein</fullName>
    </submittedName>
</protein>
<dbReference type="AlphaFoldDB" id="A0A329QSN6"/>